<evidence type="ECO:0000313" key="2">
    <source>
        <dbReference type="EMBL" id="DAE01313.1"/>
    </source>
</evidence>
<reference evidence="2" key="1">
    <citation type="journal article" date="2021" name="Proc. Natl. Acad. Sci. U.S.A.">
        <title>A Catalog of Tens of Thousands of Viruses from Human Metagenomes Reveals Hidden Associations with Chronic Diseases.</title>
        <authorList>
            <person name="Tisza M.J."/>
            <person name="Buck C.B."/>
        </authorList>
    </citation>
    <scope>NUCLEOTIDE SEQUENCE</scope>
    <source>
        <strain evidence="2">CtJcm18</strain>
    </source>
</reference>
<organism evidence="2">
    <name type="scientific">Siphoviridae sp. ctJcm18</name>
    <dbReference type="NCBI Taxonomy" id="2825433"/>
    <lineage>
        <taxon>Viruses</taxon>
        <taxon>Duplodnaviria</taxon>
        <taxon>Heunggongvirae</taxon>
        <taxon>Uroviricota</taxon>
        <taxon>Caudoviricetes</taxon>
    </lineage>
</organism>
<keyword evidence="1" id="KW-1133">Transmembrane helix</keyword>
<name>A0A8S5P4F4_9CAUD</name>
<feature type="transmembrane region" description="Helical" evidence="1">
    <location>
        <begin position="12"/>
        <end position="30"/>
    </location>
</feature>
<keyword evidence="1" id="KW-0812">Transmembrane</keyword>
<keyword evidence="1" id="KW-0472">Membrane</keyword>
<sequence>MQENAQLNIAQNAPVFPLISFILIYAFNIIKLKTIKLIILFNSILIYIERSQLWLTRMFSSNRRMILGLTINYIHSAHQFNMLITHSMEHLGQVEHTVLNPTIRIPNIIYPSLYHLQLHLHSLMLLQRLKLEVHLLLIQLKL</sequence>
<dbReference type="EMBL" id="BK015323">
    <property type="protein sequence ID" value="DAE01313.1"/>
    <property type="molecule type" value="Genomic_DNA"/>
</dbReference>
<evidence type="ECO:0000256" key="1">
    <source>
        <dbReference type="SAM" id="Phobius"/>
    </source>
</evidence>
<proteinExistence type="predicted"/>
<protein>
    <submittedName>
        <fullName evidence="2">Uncharacterized protein</fullName>
    </submittedName>
</protein>
<accession>A0A8S5P4F4</accession>